<dbReference type="FunFam" id="1.10.510.10:FF:000021">
    <property type="entry name" value="Serine/threonine protein kinase"/>
    <property type="match status" value="1"/>
</dbReference>
<evidence type="ECO:0000313" key="14">
    <source>
        <dbReference type="Proteomes" id="UP000198832"/>
    </source>
</evidence>
<feature type="transmembrane region" description="Helical" evidence="10">
    <location>
        <begin position="381"/>
        <end position="400"/>
    </location>
</feature>
<keyword evidence="10" id="KW-0472">Membrane</keyword>
<evidence type="ECO:0000256" key="4">
    <source>
        <dbReference type="ARBA" id="ARBA00022741"/>
    </source>
</evidence>
<dbReference type="SUPFAM" id="SSF56112">
    <property type="entry name" value="Protein kinase-like (PK-like)"/>
    <property type="match status" value="1"/>
</dbReference>
<feature type="domain" description="PASTA" evidence="12">
    <location>
        <begin position="468"/>
        <end position="535"/>
    </location>
</feature>
<dbReference type="AlphaFoldDB" id="A0A1I1G0M5"/>
<comment type="catalytic activity">
    <reaction evidence="8">
        <text>L-seryl-[protein] + ATP = O-phospho-L-seryl-[protein] + ADP + H(+)</text>
        <dbReference type="Rhea" id="RHEA:17989"/>
        <dbReference type="Rhea" id="RHEA-COMP:9863"/>
        <dbReference type="Rhea" id="RHEA-COMP:11604"/>
        <dbReference type="ChEBI" id="CHEBI:15378"/>
        <dbReference type="ChEBI" id="CHEBI:29999"/>
        <dbReference type="ChEBI" id="CHEBI:30616"/>
        <dbReference type="ChEBI" id="CHEBI:83421"/>
        <dbReference type="ChEBI" id="CHEBI:456216"/>
        <dbReference type="EC" id="2.7.11.1"/>
    </reaction>
</comment>
<feature type="domain" description="PASTA" evidence="12">
    <location>
        <begin position="602"/>
        <end position="667"/>
    </location>
</feature>
<dbReference type="NCBIfam" id="NF033483">
    <property type="entry name" value="PknB_PASTA_kin"/>
    <property type="match status" value="1"/>
</dbReference>
<keyword evidence="10" id="KW-0812">Transmembrane</keyword>
<dbReference type="InterPro" id="IPR000719">
    <property type="entry name" value="Prot_kinase_dom"/>
</dbReference>
<sequence length="667" mass="70527">MQADRRGQSRAGAQARPTVTDHDPLLGRTLDGRYRITSRIARGGMAGVYEATDLRLDRTVAVKVMHSGMGGGGGGLGDDSAYVARFVREARAAARLSHPHVVSVYDQGEDGGSPYLVMELVPGHTLRDTITSQSPMAPRRALALLEPVLAALAAAHRAGLVHRDIKPENVLISDEGAIKVADFGLARAVTADTQHTSTGVLIGTVSYIAPEIVTEGRADARADVYSAGILLYELLTGRKPHEGETPIQVAYKHVHEDVAPPSRLVPALPPYVDALVARATARDPGLRPADAGVLLRQVQRVGSALAAGMRDDEELTADLALPARVTDDTTPERWDQPLDLHDDRTRAVSRPTRAPAPLRAPVAAPVAAPASARRRRGPLKVALAVLLVAAIAGAALWFGYLRYTSTPGVLGLTQAAAQSRLKAAGLDVEVGRPAYSDTVAAGRVLRTSPSPGDRVLDGGTVTVVLSKGVEQYQVPDLAGRTVDQAQDALLGIKMTYGKAVKRWSETVPAGQVIRTDPAAGATLRPGTSVDVWVSKGRRPIEVADWTGKSLDRARPALEGAGLTVETDSRYDDDVPEGRVISQSPDSGTLYKGDTVSLVVSRGPQLVEIPGGLRGMGVDAATGRLEDLGFKVETAKTDHYLGLGFVWSSDPDSGKKIPKGSTITLYLV</sequence>
<evidence type="ECO:0000259" key="11">
    <source>
        <dbReference type="PROSITE" id="PS50011"/>
    </source>
</evidence>
<gene>
    <name evidence="13" type="ORF">SAMN04487968_103215</name>
</gene>
<dbReference type="CDD" id="cd14014">
    <property type="entry name" value="STKc_PknB_like"/>
    <property type="match status" value="1"/>
</dbReference>
<evidence type="ECO:0000256" key="7">
    <source>
        <dbReference type="ARBA" id="ARBA00047899"/>
    </source>
</evidence>
<keyword evidence="14" id="KW-1185">Reference proteome</keyword>
<dbReference type="PANTHER" id="PTHR43289:SF34">
    <property type="entry name" value="SERINE_THREONINE-PROTEIN KINASE YBDM-RELATED"/>
    <property type="match status" value="1"/>
</dbReference>
<dbReference type="InterPro" id="IPR011009">
    <property type="entry name" value="Kinase-like_dom_sf"/>
</dbReference>
<dbReference type="GO" id="GO:0045717">
    <property type="term" value="P:negative regulation of fatty acid biosynthetic process"/>
    <property type="evidence" value="ECO:0007669"/>
    <property type="project" value="UniProtKB-ARBA"/>
</dbReference>
<dbReference type="OrthoDB" id="9762169at2"/>
<evidence type="ECO:0000256" key="5">
    <source>
        <dbReference type="ARBA" id="ARBA00022777"/>
    </source>
</evidence>
<dbReference type="PANTHER" id="PTHR43289">
    <property type="entry name" value="MITOGEN-ACTIVATED PROTEIN KINASE KINASE KINASE 20-RELATED"/>
    <property type="match status" value="1"/>
</dbReference>
<evidence type="ECO:0000256" key="6">
    <source>
        <dbReference type="ARBA" id="ARBA00022840"/>
    </source>
</evidence>
<dbReference type="GO" id="GO:0005524">
    <property type="term" value="F:ATP binding"/>
    <property type="evidence" value="ECO:0007669"/>
    <property type="project" value="UniProtKB-KW"/>
</dbReference>
<dbReference type="Pfam" id="PF03793">
    <property type="entry name" value="PASTA"/>
    <property type="match status" value="4"/>
</dbReference>
<keyword evidence="6" id="KW-0067">ATP-binding</keyword>
<dbReference type="CDD" id="cd06577">
    <property type="entry name" value="PASTA_pknB"/>
    <property type="match status" value="3"/>
</dbReference>
<dbReference type="Gene3D" id="1.10.510.10">
    <property type="entry name" value="Transferase(Phosphotransferase) domain 1"/>
    <property type="match status" value="1"/>
</dbReference>
<dbReference type="GO" id="GO:0004674">
    <property type="term" value="F:protein serine/threonine kinase activity"/>
    <property type="evidence" value="ECO:0007669"/>
    <property type="project" value="UniProtKB-KW"/>
</dbReference>
<dbReference type="STRING" id="574651.SAMN04487968_103215"/>
<evidence type="ECO:0000313" key="13">
    <source>
        <dbReference type="EMBL" id="SFC05379.1"/>
    </source>
</evidence>
<dbReference type="Gene3D" id="3.30.200.20">
    <property type="entry name" value="Phosphorylase Kinase, domain 1"/>
    <property type="match status" value="1"/>
</dbReference>
<keyword evidence="5 13" id="KW-0418">Kinase</keyword>
<accession>A0A1I1G0M5</accession>
<reference evidence="13 14" key="1">
    <citation type="submission" date="2016-10" db="EMBL/GenBank/DDBJ databases">
        <authorList>
            <person name="de Groot N.N."/>
        </authorList>
    </citation>
    <scope>NUCLEOTIDE SEQUENCE [LARGE SCALE GENOMIC DNA]</scope>
    <source>
        <strain evidence="13 14">CGMCC 1.7056</strain>
    </source>
</reference>
<proteinExistence type="predicted"/>
<organism evidence="13 14">
    <name type="scientific">Nocardioides terrae</name>
    <dbReference type="NCBI Taxonomy" id="574651"/>
    <lineage>
        <taxon>Bacteria</taxon>
        <taxon>Bacillati</taxon>
        <taxon>Actinomycetota</taxon>
        <taxon>Actinomycetes</taxon>
        <taxon>Propionibacteriales</taxon>
        <taxon>Nocardioidaceae</taxon>
        <taxon>Nocardioides</taxon>
    </lineage>
</organism>
<evidence type="ECO:0000256" key="8">
    <source>
        <dbReference type="ARBA" id="ARBA00048679"/>
    </source>
</evidence>
<dbReference type="PROSITE" id="PS50011">
    <property type="entry name" value="PROTEIN_KINASE_DOM"/>
    <property type="match status" value="1"/>
</dbReference>
<comment type="catalytic activity">
    <reaction evidence="7">
        <text>L-threonyl-[protein] + ATP = O-phospho-L-threonyl-[protein] + ADP + H(+)</text>
        <dbReference type="Rhea" id="RHEA:46608"/>
        <dbReference type="Rhea" id="RHEA-COMP:11060"/>
        <dbReference type="Rhea" id="RHEA-COMP:11605"/>
        <dbReference type="ChEBI" id="CHEBI:15378"/>
        <dbReference type="ChEBI" id="CHEBI:30013"/>
        <dbReference type="ChEBI" id="CHEBI:30616"/>
        <dbReference type="ChEBI" id="CHEBI:61977"/>
        <dbReference type="ChEBI" id="CHEBI:456216"/>
        <dbReference type="EC" id="2.7.11.1"/>
    </reaction>
</comment>
<dbReference type="InterPro" id="IPR008271">
    <property type="entry name" value="Ser/Thr_kinase_AS"/>
</dbReference>
<protein>
    <recommendedName>
        <fullName evidence="1">non-specific serine/threonine protein kinase</fullName>
        <ecNumber evidence="1">2.7.11.1</ecNumber>
    </recommendedName>
</protein>
<dbReference type="Proteomes" id="UP000198832">
    <property type="component" value="Unassembled WGS sequence"/>
</dbReference>
<dbReference type="PROSITE" id="PS51178">
    <property type="entry name" value="PASTA"/>
    <property type="match status" value="4"/>
</dbReference>
<evidence type="ECO:0000256" key="2">
    <source>
        <dbReference type="ARBA" id="ARBA00022527"/>
    </source>
</evidence>
<keyword evidence="4" id="KW-0547">Nucleotide-binding</keyword>
<keyword evidence="10" id="KW-1133">Transmembrane helix</keyword>
<feature type="region of interest" description="Disordered" evidence="9">
    <location>
        <begin position="1"/>
        <end position="25"/>
    </location>
</feature>
<dbReference type="InterPro" id="IPR005543">
    <property type="entry name" value="PASTA_dom"/>
</dbReference>
<dbReference type="PROSITE" id="PS00108">
    <property type="entry name" value="PROTEIN_KINASE_ST"/>
    <property type="match status" value="1"/>
</dbReference>
<dbReference type="Pfam" id="PF00069">
    <property type="entry name" value="Pkinase"/>
    <property type="match status" value="1"/>
</dbReference>
<evidence type="ECO:0000256" key="1">
    <source>
        <dbReference type="ARBA" id="ARBA00012513"/>
    </source>
</evidence>
<dbReference type="EMBL" id="FOLB01000003">
    <property type="protein sequence ID" value="SFC05379.1"/>
    <property type="molecule type" value="Genomic_DNA"/>
</dbReference>
<dbReference type="SMART" id="SM00740">
    <property type="entry name" value="PASTA"/>
    <property type="match status" value="4"/>
</dbReference>
<evidence type="ECO:0000259" key="12">
    <source>
        <dbReference type="PROSITE" id="PS51178"/>
    </source>
</evidence>
<dbReference type="Gene3D" id="3.30.10.20">
    <property type="match status" value="4"/>
</dbReference>
<dbReference type="FunFam" id="3.30.200.20:FF:000035">
    <property type="entry name" value="Serine/threonine protein kinase Stk1"/>
    <property type="match status" value="1"/>
</dbReference>
<keyword evidence="3" id="KW-0808">Transferase</keyword>
<evidence type="ECO:0000256" key="3">
    <source>
        <dbReference type="ARBA" id="ARBA00022679"/>
    </source>
</evidence>
<keyword evidence="2 13" id="KW-0723">Serine/threonine-protein kinase</keyword>
<dbReference type="EC" id="2.7.11.1" evidence="1"/>
<feature type="domain" description="PASTA" evidence="12">
    <location>
        <begin position="536"/>
        <end position="601"/>
    </location>
</feature>
<feature type="domain" description="Protein kinase" evidence="11">
    <location>
        <begin position="34"/>
        <end position="301"/>
    </location>
</feature>
<feature type="domain" description="PASTA" evidence="12">
    <location>
        <begin position="404"/>
        <end position="467"/>
    </location>
</feature>
<name>A0A1I1G0M5_9ACTN</name>
<dbReference type="SMART" id="SM00220">
    <property type="entry name" value="S_TKc"/>
    <property type="match status" value="1"/>
</dbReference>
<evidence type="ECO:0000256" key="10">
    <source>
        <dbReference type="SAM" id="Phobius"/>
    </source>
</evidence>
<evidence type="ECO:0000256" key="9">
    <source>
        <dbReference type="SAM" id="MobiDB-lite"/>
    </source>
</evidence>